<keyword evidence="13" id="KW-1185">Reference proteome</keyword>
<dbReference type="Proteomes" id="UP001162483">
    <property type="component" value="Unassembled WGS sequence"/>
</dbReference>
<dbReference type="InterPro" id="IPR058560">
    <property type="entry name" value="DNA_primase_C"/>
</dbReference>
<keyword evidence="7" id="KW-0479">Metal-binding</keyword>
<evidence type="ECO:0000256" key="3">
    <source>
        <dbReference type="ARBA" id="ARBA00019038"/>
    </source>
</evidence>
<comment type="cofactor">
    <cofactor evidence="1">
        <name>[4Fe-4S] cluster</name>
        <dbReference type="ChEBI" id="CHEBI:49883"/>
    </cofactor>
</comment>
<protein>
    <recommendedName>
        <fullName evidence="3">DNA primase large subunit</fullName>
    </recommendedName>
</protein>
<feature type="domain" description="DNA primase large subunit C-terminal" evidence="11">
    <location>
        <begin position="284"/>
        <end position="318"/>
    </location>
</feature>
<comment type="similarity">
    <text evidence="2">Belongs to the eukaryotic-type primase large subunit family.</text>
</comment>
<keyword evidence="6" id="KW-0235">DNA replication</keyword>
<dbReference type="Pfam" id="PF04104">
    <property type="entry name" value="DNA_primase_lrg"/>
    <property type="match status" value="1"/>
</dbReference>
<dbReference type="PANTHER" id="PTHR10537">
    <property type="entry name" value="DNA PRIMASE LARGE SUBUNIT"/>
    <property type="match status" value="1"/>
</dbReference>
<keyword evidence="4" id="KW-0004">4Fe-4S</keyword>
<evidence type="ECO:0000256" key="8">
    <source>
        <dbReference type="ARBA" id="ARBA00023004"/>
    </source>
</evidence>
<evidence type="ECO:0000256" key="2">
    <source>
        <dbReference type="ARBA" id="ARBA00010564"/>
    </source>
</evidence>
<reference evidence="12" key="1">
    <citation type="submission" date="2023-05" db="EMBL/GenBank/DDBJ databases">
        <authorList>
            <person name="Stuckert A."/>
        </authorList>
    </citation>
    <scope>NUCLEOTIDE SEQUENCE</scope>
</reference>
<sequence length="324" mass="38075">MQFSRNRLLKLNPRLTGDRKSENYPFSLQFYQVPPTENISLSEFETFAIERLKILKSIENLGVSYLKGSLDYNSKLENELKRLKFPYRPPQIDISDDVYDQRRKDHISHFILRLAYCQSEDLRRWFIQQEMDLFKFRFNQLSKDKVQEFLQYSGLEYLAISGEEKKQHQDDLISSTYGLSSTKLEEFEFYKVRFQDALDLVRPRKVFLLQGFAYIPHTEILTLILNDFRTRLSKALALSARSLPVVQSDERLQPLLSHLSHSYIGQDFSSQRNTGKISLDQIDALSAKSFPLCMRQLHKSLREHHHLRHGGRACSMAFSLRVLV</sequence>
<evidence type="ECO:0000256" key="6">
    <source>
        <dbReference type="ARBA" id="ARBA00022705"/>
    </source>
</evidence>
<keyword evidence="9" id="KW-0411">Iron-sulfur</keyword>
<dbReference type="EMBL" id="CATNWA010017205">
    <property type="protein sequence ID" value="CAI9598805.1"/>
    <property type="molecule type" value="Genomic_DNA"/>
</dbReference>
<evidence type="ECO:0000313" key="13">
    <source>
        <dbReference type="Proteomes" id="UP001162483"/>
    </source>
</evidence>
<dbReference type="CDD" id="cd07322">
    <property type="entry name" value="PriL_PriS_Eukaryotic"/>
    <property type="match status" value="1"/>
</dbReference>
<dbReference type="InterPro" id="IPR016558">
    <property type="entry name" value="DNA_primase_lsu_euk"/>
</dbReference>
<evidence type="ECO:0000256" key="10">
    <source>
        <dbReference type="ARBA" id="ARBA00023125"/>
    </source>
</evidence>
<dbReference type="InterPro" id="IPR007238">
    <property type="entry name" value="DNA_primase_lsu_euk/arc"/>
</dbReference>
<evidence type="ECO:0000256" key="5">
    <source>
        <dbReference type="ARBA" id="ARBA00022515"/>
    </source>
</evidence>
<keyword evidence="5" id="KW-0639">Primosome</keyword>
<evidence type="ECO:0000313" key="12">
    <source>
        <dbReference type="EMBL" id="CAI9598805.1"/>
    </source>
</evidence>
<dbReference type="Gene3D" id="1.20.930.80">
    <property type="match status" value="1"/>
</dbReference>
<dbReference type="Pfam" id="PF26466">
    <property type="entry name" value="DNA_primase_lrg_N"/>
    <property type="match status" value="1"/>
</dbReference>
<gene>
    <name evidence="12" type="ORF">SPARVUS_LOCUS12490999</name>
</gene>
<evidence type="ECO:0000256" key="1">
    <source>
        <dbReference type="ARBA" id="ARBA00001966"/>
    </source>
</evidence>
<proteinExistence type="inferred from homology"/>
<evidence type="ECO:0000256" key="4">
    <source>
        <dbReference type="ARBA" id="ARBA00022485"/>
    </source>
</evidence>
<dbReference type="PANTHER" id="PTHR10537:SF3">
    <property type="entry name" value="DNA PRIMASE LARGE SUBUNIT"/>
    <property type="match status" value="1"/>
</dbReference>
<name>A0ABN9FP20_9NEOB</name>
<comment type="caution">
    <text evidence="12">The sequence shown here is derived from an EMBL/GenBank/DDBJ whole genome shotgun (WGS) entry which is preliminary data.</text>
</comment>
<evidence type="ECO:0000259" key="11">
    <source>
        <dbReference type="Pfam" id="PF04104"/>
    </source>
</evidence>
<keyword evidence="8" id="KW-0408">Iron</keyword>
<keyword evidence="10" id="KW-0238">DNA-binding</keyword>
<accession>A0ABN9FP20</accession>
<evidence type="ECO:0000256" key="7">
    <source>
        <dbReference type="ARBA" id="ARBA00022723"/>
    </source>
</evidence>
<organism evidence="12 13">
    <name type="scientific">Staurois parvus</name>
    <dbReference type="NCBI Taxonomy" id="386267"/>
    <lineage>
        <taxon>Eukaryota</taxon>
        <taxon>Metazoa</taxon>
        <taxon>Chordata</taxon>
        <taxon>Craniata</taxon>
        <taxon>Vertebrata</taxon>
        <taxon>Euteleostomi</taxon>
        <taxon>Amphibia</taxon>
        <taxon>Batrachia</taxon>
        <taxon>Anura</taxon>
        <taxon>Neobatrachia</taxon>
        <taxon>Ranoidea</taxon>
        <taxon>Ranidae</taxon>
        <taxon>Staurois</taxon>
    </lineage>
</organism>
<evidence type="ECO:0000256" key="9">
    <source>
        <dbReference type="ARBA" id="ARBA00023014"/>
    </source>
</evidence>